<reference evidence="2 3" key="1">
    <citation type="submission" date="2020-03" db="EMBL/GenBank/DDBJ databases">
        <title>Nocardioides sp. nov., isolated from fish.</title>
        <authorList>
            <person name="Hyun D.-W."/>
            <person name="Bae J.-W."/>
        </authorList>
    </citation>
    <scope>NUCLEOTIDE SEQUENCE [LARGE SCALE GENOMIC DNA]</scope>
    <source>
        <strain evidence="2 3">HDW12A</strain>
    </source>
</reference>
<name>A0A6G7YKC2_9ACTN</name>
<evidence type="ECO:0008006" key="4">
    <source>
        <dbReference type="Google" id="ProtNLM"/>
    </source>
</evidence>
<feature type="compositionally biased region" description="Low complexity" evidence="1">
    <location>
        <begin position="46"/>
        <end position="57"/>
    </location>
</feature>
<dbReference type="AlphaFoldDB" id="A0A6G7YKC2"/>
<dbReference type="EMBL" id="CP049866">
    <property type="protein sequence ID" value="QIK77187.1"/>
    <property type="molecule type" value="Genomic_DNA"/>
</dbReference>
<keyword evidence="3" id="KW-1185">Reference proteome</keyword>
<evidence type="ECO:0000313" key="2">
    <source>
        <dbReference type="EMBL" id="QIK77187.1"/>
    </source>
</evidence>
<dbReference type="KEGG" id="npi:G7071_01665"/>
<feature type="region of interest" description="Disordered" evidence="1">
    <location>
        <begin position="21"/>
        <end position="66"/>
    </location>
</feature>
<gene>
    <name evidence="2" type="ORF">G7071_01665</name>
</gene>
<accession>A0A6G7YKC2</accession>
<protein>
    <recommendedName>
        <fullName evidence="4">Restriction system protein Mrr-like N-terminal domain-containing protein</fullName>
    </recommendedName>
</protein>
<organism evidence="2 3">
    <name type="scientific">Nocardioides piscis</name>
    <dbReference type="NCBI Taxonomy" id="2714938"/>
    <lineage>
        <taxon>Bacteria</taxon>
        <taxon>Bacillati</taxon>
        <taxon>Actinomycetota</taxon>
        <taxon>Actinomycetes</taxon>
        <taxon>Propionibacteriales</taxon>
        <taxon>Nocardioidaceae</taxon>
        <taxon>Nocardioides</taxon>
    </lineage>
</organism>
<sequence>MMPEDYCDLCDLPLSTCVHGMPAPPPPQPAAPKAARAPRTVKPRVARTPAAPAAPTRRAPRKWTSPEELAPHIVGVLQHAGGELDAPDLFDALEARLGDDLLDGDRQLTPEGELRWRYAARRARQSLIRDGVMGKGAPGTWKLG</sequence>
<evidence type="ECO:0000313" key="3">
    <source>
        <dbReference type="Proteomes" id="UP000502035"/>
    </source>
</evidence>
<evidence type="ECO:0000256" key="1">
    <source>
        <dbReference type="SAM" id="MobiDB-lite"/>
    </source>
</evidence>
<proteinExistence type="predicted"/>
<dbReference type="Proteomes" id="UP000502035">
    <property type="component" value="Chromosome"/>
</dbReference>